<comment type="caution">
    <text evidence="12">Was originally thought to be a dihydrodipicolinate synthase (DHDPS), catalyzing the condensation of (S)-aspartate-beta-semialdehyde [(S)-ASA] and pyruvate to dihydrodipicolinate (DHDP). However, it was shown in E.coli that the product of the enzymatic reaction is not dihydrodipicolinate but in fact (4S)-4-hydroxy-2,3,4,5-tetrahydro-(2S)-dipicolinic acid (HTPA), and that the consecutive dehydration reaction leading to DHDP is not spontaneous but catalyzed by DapB.</text>
</comment>
<comment type="function">
    <text evidence="1 12">Catalyzes the condensation of (S)-aspartate-beta-semialdehyde [(S)-ASA] and pyruvate to 4-hydroxy-tetrahydrodipicolinate (HTPA).</text>
</comment>
<dbReference type="PANTHER" id="PTHR12128">
    <property type="entry name" value="DIHYDRODIPICOLINATE SYNTHASE"/>
    <property type="match status" value="1"/>
</dbReference>
<evidence type="ECO:0000256" key="16">
    <source>
        <dbReference type="PIRSR" id="PIRSR001365-3"/>
    </source>
</evidence>
<comment type="subcellular location">
    <subcellularLocation>
        <location evidence="12">Cytoplasm</location>
    </subcellularLocation>
</comment>
<dbReference type="EMBL" id="SULG01000080">
    <property type="protein sequence ID" value="TLD40786.1"/>
    <property type="molecule type" value="Genomic_DNA"/>
</dbReference>
<dbReference type="InterPro" id="IPR005263">
    <property type="entry name" value="DapA"/>
</dbReference>
<keyword evidence="6 12" id="KW-0028">Amino-acid biosynthesis</keyword>
<evidence type="ECO:0000256" key="12">
    <source>
        <dbReference type="HAMAP-Rule" id="MF_00418"/>
    </source>
</evidence>
<dbReference type="Proteomes" id="UP000319783">
    <property type="component" value="Unassembled WGS sequence"/>
</dbReference>
<sequence length="291" mass="31722">MFEGSFVALVTPFKNGEVDYKKLKELIEYHIENGTNGIVPCGTTGESATLSFDEHERVIGEVVSMVAGRVIVLAGTGSNNSREALRLTKHAKKSGAHGALLITPYYNKPTSEGLYRHYKLIAEEVDIPIVIYNVPSRTGISILPETVAKLSEMKNIVGIKEASGNIDQTTQILQWCNITVLSGDDSLTLPIMSVGGKGVISVVANIVPADVAALTRHCLEGNFDAARKCHHKLFPLSKGMFIETNPIPVKTAMRLLGRINGEMRLPMCDMTQEHESQLVSILKKYGLMSTV</sequence>
<feature type="site" description="L-lysine inhibitor binding" evidence="16">
    <location>
        <position position="79"/>
    </location>
</feature>
<dbReference type="PIRSF" id="PIRSF001365">
    <property type="entry name" value="DHDPS"/>
    <property type="match status" value="1"/>
</dbReference>
<dbReference type="InterPro" id="IPR013785">
    <property type="entry name" value="Aldolase_TIM"/>
</dbReference>
<comment type="caution">
    <text evidence="17">The sequence shown here is derived from an EMBL/GenBank/DDBJ whole genome shotgun (WGS) entry which is preliminary data.</text>
</comment>
<dbReference type="AlphaFoldDB" id="A0A533Q810"/>
<evidence type="ECO:0000256" key="11">
    <source>
        <dbReference type="ARBA" id="ARBA00047836"/>
    </source>
</evidence>
<keyword evidence="8 12" id="KW-0457">Lysine biosynthesis</keyword>
<accession>A0A533Q810</accession>
<feature type="active site" description="Proton donor/acceptor" evidence="12 14">
    <location>
        <position position="132"/>
    </location>
</feature>
<evidence type="ECO:0000256" key="8">
    <source>
        <dbReference type="ARBA" id="ARBA00023154"/>
    </source>
</evidence>
<dbReference type="SUPFAM" id="SSF51569">
    <property type="entry name" value="Aldolase"/>
    <property type="match status" value="1"/>
</dbReference>
<dbReference type="Gene3D" id="3.20.20.70">
    <property type="entry name" value="Aldolase class I"/>
    <property type="match status" value="1"/>
</dbReference>
<evidence type="ECO:0000256" key="9">
    <source>
        <dbReference type="ARBA" id="ARBA00023239"/>
    </source>
</evidence>
<name>A0A533Q810_9BACT</name>
<keyword evidence="9 12" id="KW-0456">Lyase</keyword>
<dbReference type="GO" id="GO:0009089">
    <property type="term" value="P:lysine biosynthetic process via diaminopimelate"/>
    <property type="evidence" value="ECO:0007669"/>
    <property type="project" value="UniProtKB-UniRule"/>
</dbReference>
<feature type="site" description="Part of a proton relay during catalysis" evidence="12 16">
    <location>
        <position position="43"/>
    </location>
</feature>
<dbReference type="PROSITE" id="PS00666">
    <property type="entry name" value="DHDPS_2"/>
    <property type="match status" value="1"/>
</dbReference>
<dbReference type="PANTHER" id="PTHR12128:SF66">
    <property type="entry name" value="4-HYDROXY-2-OXOGLUTARATE ALDOLASE, MITOCHONDRIAL"/>
    <property type="match status" value="1"/>
</dbReference>
<evidence type="ECO:0000256" key="5">
    <source>
        <dbReference type="ARBA" id="ARBA00022490"/>
    </source>
</evidence>
<feature type="active site" description="Schiff-base intermediate with substrate" evidence="12 14">
    <location>
        <position position="160"/>
    </location>
</feature>
<protein>
    <recommendedName>
        <fullName evidence="4 12">4-hydroxy-tetrahydrodipicolinate synthase</fullName>
        <shortName evidence="12">HTPA synthase</shortName>
        <ecNumber evidence="4 12">4.3.3.7</ecNumber>
    </recommendedName>
</protein>
<dbReference type="CDD" id="cd00950">
    <property type="entry name" value="DHDPS"/>
    <property type="match status" value="1"/>
</dbReference>
<dbReference type="GO" id="GO:0008840">
    <property type="term" value="F:4-hydroxy-tetrahydrodipicolinate synthase activity"/>
    <property type="evidence" value="ECO:0007669"/>
    <property type="project" value="UniProtKB-UniRule"/>
</dbReference>
<evidence type="ECO:0000256" key="7">
    <source>
        <dbReference type="ARBA" id="ARBA00022915"/>
    </source>
</evidence>
<dbReference type="EC" id="4.3.3.7" evidence="4 12"/>
<gene>
    <name evidence="12" type="primary">dapA</name>
    <name evidence="17" type="ORF">JETT_2940</name>
</gene>
<evidence type="ECO:0000256" key="10">
    <source>
        <dbReference type="ARBA" id="ARBA00023270"/>
    </source>
</evidence>
<evidence type="ECO:0000256" key="14">
    <source>
        <dbReference type="PIRSR" id="PIRSR001365-1"/>
    </source>
</evidence>
<evidence type="ECO:0000256" key="3">
    <source>
        <dbReference type="ARBA" id="ARBA00007592"/>
    </source>
</evidence>
<dbReference type="SMART" id="SM01130">
    <property type="entry name" value="DHDPS"/>
    <property type="match status" value="1"/>
</dbReference>
<dbReference type="InterPro" id="IPR002220">
    <property type="entry name" value="DapA-like"/>
</dbReference>
<feature type="site" description="L-lysine inhibitor binding; via carbonyl oxygen" evidence="16">
    <location>
        <position position="48"/>
    </location>
</feature>
<evidence type="ECO:0000256" key="15">
    <source>
        <dbReference type="PIRSR" id="PIRSR001365-2"/>
    </source>
</evidence>
<dbReference type="InterPro" id="IPR020625">
    <property type="entry name" value="Schiff_base-form_aldolases_AS"/>
</dbReference>
<proteinExistence type="inferred from homology"/>
<dbReference type="GO" id="GO:0019877">
    <property type="term" value="P:diaminopimelate biosynthetic process"/>
    <property type="evidence" value="ECO:0007669"/>
    <property type="project" value="UniProtKB-UniRule"/>
</dbReference>
<dbReference type="Pfam" id="PF00701">
    <property type="entry name" value="DHDPS"/>
    <property type="match status" value="1"/>
</dbReference>
<evidence type="ECO:0000313" key="18">
    <source>
        <dbReference type="Proteomes" id="UP000319783"/>
    </source>
</evidence>
<organism evidence="17 18">
    <name type="scientific">Candidatus Jettenia ecosi</name>
    <dbReference type="NCBI Taxonomy" id="2494326"/>
    <lineage>
        <taxon>Bacteria</taxon>
        <taxon>Pseudomonadati</taxon>
        <taxon>Planctomycetota</taxon>
        <taxon>Candidatus Brocadiia</taxon>
        <taxon>Candidatus Brocadiales</taxon>
        <taxon>Candidatus Brocadiaceae</taxon>
        <taxon>Candidatus Jettenia</taxon>
    </lineage>
</organism>
<evidence type="ECO:0000256" key="2">
    <source>
        <dbReference type="ARBA" id="ARBA00005120"/>
    </source>
</evidence>
<evidence type="ECO:0000313" key="17">
    <source>
        <dbReference type="EMBL" id="TLD40786.1"/>
    </source>
</evidence>
<dbReference type="InterPro" id="IPR020624">
    <property type="entry name" value="Schiff_base-form_aldolases_CS"/>
</dbReference>
<feature type="site" description="L-lysine inhibitor binding" evidence="16">
    <location>
        <position position="83"/>
    </location>
</feature>
<keyword evidence="5 12" id="KW-0963">Cytoplasm</keyword>
<evidence type="ECO:0000256" key="13">
    <source>
        <dbReference type="PIRNR" id="PIRNR001365"/>
    </source>
</evidence>
<keyword evidence="7 12" id="KW-0220">Diaminopimelate biosynthesis</keyword>
<feature type="binding site" evidence="12 15">
    <location>
        <position position="44"/>
    </location>
    <ligand>
        <name>pyruvate</name>
        <dbReference type="ChEBI" id="CHEBI:15361"/>
    </ligand>
</feature>
<dbReference type="NCBIfam" id="TIGR00674">
    <property type="entry name" value="dapA"/>
    <property type="match status" value="1"/>
</dbReference>
<comment type="similarity">
    <text evidence="3 12 13">Belongs to the DapA family.</text>
</comment>
<dbReference type="UniPathway" id="UPA00034">
    <property type="reaction ID" value="UER00017"/>
</dbReference>
<feature type="binding site" evidence="12 15">
    <location>
        <position position="200"/>
    </location>
    <ligand>
        <name>pyruvate</name>
        <dbReference type="ChEBI" id="CHEBI:15361"/>
    </ligand>
</feature>
<dbReference type="HAMAP" id="MF_00418">
    <property type="entry name" value="DapA"/>
    <property type="match status" value="1"/>
</dbReference>
<dbReference type="PRINTS" id="PR00146">
    <property type="entry name" value="DHPICSNTHASE"/>
</dbReference>
<dbReference type="GO" id="GO:0005829">
    <property type="term" value="C:cytosol"/>
    <property type="evidence" value="ECO:0007669"/>
    <property type="project" value="TreeGrafter"/>
</dbReference>
<comment type="pathway">
    <text evidence="2 12">Amino-acid biosynthesis; L-lysine biosynthesis via DAP pathway; (S)-tetrahydrodipicolinate from L-aspartate: step 3/4.</text>
</comment>
<comment type="catalytic activity">
    <reaction evidence="11 12">
        <text>L-aspartate 4-semialdehyde + pyruvate = (2S,4S)-4-hydroxy-2,3,4,5-tetrahydrodipicolinate + H2O + H(+)</text>
        <dbReference type="Rhea" id="RHEA:34171"/>
        <dbReference type="ChEBI" id="CHEBI:15361"/>
        <dbReference type="ChEBI" id="CHEBI:15377"/>
        <dbReference type="ChEBI" id="CHEBI:15378"/>
        <dbReference type="ChEBI" id="CHEBI:67139"/>
        <dbReference type="ChEBI" id="CHEBI:537519"/>
        <dbReference type="EC" id="4.3.3.7"/>
    </reaction>
</comment>
<reference evidence="17 18" key="1">
    <citation type="submission" date="2019-04" db="EMBL/GenBank/DDBJ databases">
        <title>Genome of a novel bacterium Candidatus Jettenia ecosi reconstructed from metagenome of an anammox bioreactor.</title>
        <authorList>
            <person name="Mardanov A.V."/>
            <person name="Beletsky A.V."/>
            <person name="Ravin N.V."/>
            <person name="Botchkova E.A."/>
            <person name="Litti Y.V."/>
            <person name="Nozhevnikova A.N."/>
        </authorList>
    </citation>
    <scope>NUCLEOTIDE SEQUENCE [LARGE SCALE GENOMIC DNA]</scope>
    <source>
        <strain evidence="17">J2</strain>
    </source>
</reference>
<evidence type="ECO:0000256" key="4">
    <source>
        <dbReference type="ARBA" id="ARBA00012086"/>
    </source>
</evidence>
<evidence type="ECO:0000256" key="6">
    <source>
        <dbReference type="ARBA" id="ARBA00022605"/>
    </source>
</evidence>
<feature type="site" description="L-lysine inhibitor binding" evidence="16">
    <location>
        <position position="106"/>
    </location>
</feature>
<feature type="site" description="L-lysine inhibitor binding" evidence="16">
    <location>
        <position position="105"/>
    </location>
</feature>
<feature type="site" description="Part of a proton relay during catalysis" evidence="12">
    <location>
        <position position="106"/>
    </location>
</feature>
<comment type="subunit">
    <text evidence="12">Homotetramer; dimer of dimers.</text>
</comment>
<evidence type="ECO:0000256" key="1">
    <source>
        <dbReference type="ARBA" id="ARBA00003294"/>
    </source>
</evidence>
<dbReference type="PROSITE" id="PS00665">
    <property type="entry name" value="DHDPS_1"/>
    <property type="match status" value="1"/>
</dbReference>
<keyword evidence="10 12" id="KW-0704">Schiff base</keyword>